<dbReference type="Proteomes" id="UP000007239">
    <property type="component" value="Chromosome"/>
</dbReference>
<accession>F6BL15</accession>
<keyword evidence="1" id="KW-0812">Transmembrane</keyword>
<organism evidence="2 3">
    <name type="scientific">Thermoanaerobacterium xylanolyticum (strain ATCC 49914 / DSM 7097 / LX-11)</name>
    <dbReference type="NCBI Taxonomy" id="858215"/>
    <lineage>
        <taxon>Bacteria</taxon>
        <taxon>Bacillati</taxon>
        <taxon>Bacillota</taxon>
        <taxon>Clostridia</taxon>
        <taxon>Thermoanaerobacterales</taxon>
        <taxon>Thermoanaerobacteraceae</taxon>
        <taxon>Thermoanaerobacterium</taxon>
    </lineage>
</organism>
<sequence>MKDINLIPDEIKLLDEKRKRSTFTMIGFLIVAFVLIFILLLPSMYINNLEKQKSTLNNQLNSLKAKKDMYSTIKSKENYYSQKEKIIKYLSDKKLNMTEILNDISANIPENVSIKDMKFNGSVLEITGDSYMNKYLSDFMLNLRKLKYVDDVNLLDTKKSDSGLIQYTLQIKLKVV</sequence>
<dbReference type="HOGENOM" id="CLU_126451_0_0_9"/>
<dbReference type="eggNOG" id="COG3166">
    <property type="taxonomic scope" value="Bacteria"/>
</dbReference>
<dbReference type="InterPro" id="IPR007813">
    <property type="entry name" value="PilN"/>
</dbReference>
<dbReference type="PANTHER" id="PTHR40278">
    <property type="entry name" value="DNA UTILIZATION PROTEIN HOFN"/>
    <property type="match status" value="1"/>
</dbReference>
<protein>
    <submittedName>
        <fullName evidence="2">Fimbrial assembly family protein</fullName>
    </submittedName>
</protein>
<dbReference type="KEGG" id="txy:Thexy_1166"/>
<evidence type="ECO:0000313" key="3">
    <source>
        <dbReference type="Proteomes" id="UP000007239"/>
    </source>
</evidence>
<dbReference type="Pfam" id="PF05137">
    <property type="entry name" value="PilN"/>
    <property type="match status" value="1"/>
</dbReference>
<name>F6BL15_THEXL</name>
<gene>
    <name evidence="2" type="ordered locus">Thexy_1166</name>
</gene>
<proteinExistence type="predicted"/>
<dbReference type="PANTHER" id="PTHR40278:SF1">
    <property type="entry name" value="DNA UTILIZATION PROTEIN HOFN"/>
    <property type="match status" value="1"/>
</dbReference>
<dbReference type="EMBL" id="CP002739">
    <property type="protein sequence ID" value="AEF17199.1"/>
    <property type="molecule type" value="Genomic_DNA"/>
</dbReference>
<feature type="transmembrane region" description="Helical" evidence="1">
    <location>
        <begin position="21"/>
        <end position="45"/>
    </location>
</feature>
<keyword evidence="1" id="KW-1133">Transmembrane helix</keyword>
<keyword evidence="3" id="KW-1185">Reference proteome</keyword>
<reference evidence="2" key="1">
    <citation type="submission" date="2011-05" db="EMBL/GenBank/DDBJ databases">
        <title>Complete sequence of Thermoanaerobacterium xylanolyticum LX-11.</title>
        <authorList>
            <consortium name="US DOE Joint Genome Institute"/>
            <person name="Lucas S."/>
            <person name="Han J."/>
            <person name="Lapidus A."/>
            <person name="Cheng J.-F."/>
            <person name="Goodwin L."/>
            <person name="Pitluck S."/>
            <person name="Peters L."/>
            <person name="Mikhailova N."/>
            <person name="Lu M."/>
            <person name="Han C."/>
            <person name="Tapia R."/>
            <person name="Land M."/>
            <person name="Hauser L."/>
            <person name="Kyrpides N."/>
            <person name="Ivanova N."/>
            <person name="Pagani I."/>
            <person name="Hemme C."/>
            <person name="Woyke T."/>
        </authorList>
    </citation>
    <scope>NUCLEOTIDE SEQUENCE</scope>
    <source>
        <strain evidence="2">LX-11</strain>
    </source>
</reference>
<dbReference type="InterPro" id="IPR052534">
    <property type="entry name" value="Extracell_DNA_Util/SecSys_Comp"/>
</dbReference>
<evidence type="ECO:0000256" key="1">
    <source>
        <dbReference type="SAM" id="Phobius"/>
    </source>
</evidence>
<dbReference type="RefSeq" id="WP_013787941.1">
    <property type="nucleotide sequence ID" value="NC_015555.1"/>
</dbReference>
<dbReference type="AlphaFoldDB" id="F6BL15"/>
<evidence type="ECO:0000313" key="2">
    <source>
        <dbReference type="EMBL" id="AEF17199.1"/>
    </source>
</evidence>
<keyword evidence="1" id="KW-0472">Membrane</keyword>
<dbReference type="STRING" id="858215.Thexy_1166"/>